<dbReference type="GO" id="GO:0005886">
    <property type="term" value="C:plasma membrane"/>
    <property type="evidence" value="ECO:0007669"/>
    <property type="project" value="UniProtKB-SubCell"/>
</dbReference>
<name>A0A1W6K8V8_9GAMM</name>
<dbReference type="Proteomes" id="UP000193100">
    <property type="component" value="Chromosome"/>
</dbReference>
<feature type="transmembrane region" description="Helical" evidence="6">
    <location>
        <begin position="41"/>
        <end position="60"/>
    </location>
</feature>
<gene>
    <name evidence="8" type="primary">ltaS2</name>
    <name evidence="8" type="ORF">MARSALSMR5_01654</name>
</gene>
<evidence type="ECO:0000313" key="8">
    <source>
        <dbReference type="EMBL" id="ARM83739.1"/>
    </source>
</evidence>
<reference evidence="8 9" key="1">
    <citation type="submission" date="2017-04" db="EMBL/GenBank/DDBJ databases">
        <title>Genome Sequence of Marinobacter salarius strain SMR5 Isolated from a culture of the Diatom Skeletonema marinoi.</title>
        <authorList>
            <person name="Topel M."/>
            <person name="Pinder M.I.M."/>
            <person name="Johansson O.N."/>
            <person name="Kourtchenko O."/>
            <person name="Godhe A."/>
            <person name="Clarke A.K."/>
        </authorList>
    </citation>
    <scope>NUCLEOTIDE SEQUENCE [LARGE SCALE GENOMIC DNA]</scope>
    <source>
        <strain evidence="8 9">SMR5</strain>
    </source>
</reference>
<keyword evidence="2" id="KW-1003">Cell membrane</keyword>
<evidence type="ECO:0000256" key="6">
    <source>
        <dbReference type="SAM" id="Phobius"/>
    </source>
</evidence>
<dbReference type="AlphaFoldDB" id="A0A1W6K8V8"/>
<dbReference type="EMBL" id="CP020931">
    <property type="protein sequence ID" value="ARM83739.1"/>
    <property type="molecule type" value="Genomic_DNA"/>
</dbReference>
<evidence type="ECO:0000256" key="3">
    <source>
        <dbReference type="ARBA" id="ARBA00022692"/>
    </source>
</evidence>
<evidence type="ECO:0000313" key="9">
    <source>
        <dbReference type="Proteomes" id="UP000193100"/>
    </source>
</evidence>
<dbReference type="PANTHER" id="PTHR47371:SF3">
    <property type="entry name" value="PHOSPHOGLYCEROL TRANSFERASE I"/>
    <property type="match status" value="1"/>
</dbReference>
<comment type="subcellular location">
    <subcellularLocation>
        <location evidence="1">Cell membrane</location>
        <topology evidence="1">Multi-pass membrane protein</topology>
    </subcellularLocation>
</comment>
<keyword evidence="5 6" id="KW-0472">Membrane</keyword>
<feature type="transmembrane region" description="Helical" evidence="6">
    <location>
        <begin position="104"/>
        <end position="127"/>
    </location>
</feature>
<evidence type="ECO:0000256" key="1">
    <source>
        <dbReference type="ARBA" id="ARBA00004651"/>
    </source>
</evidence>
<dbReference type="Gene3D" id="3.40.720.10">
    <property type="entry name" value="Alkaline Phosphatase, subunit A"/>
    <property type="match status" value="1"/>
</dbReference>
<organism evidence="8 9">
    <name type="scientific">Marinobacter salarius</name>
    <dbReference type="NCBI Taxonomy" id="1420917"/>
    <lineage>
        <taxon>Bacteria</taxon>
        <taxon>Pseudomonadati</taxon>
        <taxon>Pseudomonadota</taxon>
        <taxon>Gammaproteobacteria</taxon>
        <taxon>Pseudomonadales</taxon>
        <taxon>Marinobacteraceae</taxon>
        <taxon>Marinobacter</taxon>
    </lineage>
</organism>
<feature type="transmembrane region" description="Helical" evidence="6">
    <location>
        <begin position="67"/>
        <end position="84"/>
    </location>
</feature>
<keyword evidence="3 6" id="KW-0812">Transmembrane</keyword>
<dbReference type="SUPFAM" id="SSF53649">
    <property type="entry name" value="Alkaline phosphatase-like"/>
    <property type="match status" value="1"/>
</dbReference>
<evidence type="ECO:0000256" key="4">
    <source>
        <dbReference type="ARBA" id="ARBA00022989"/>
    </source>
</evidence>
<accession>A0A1W6K8V8</accession>
<dbReference type="InterPro" id="IPR017850">
    <property type="entry name" value="Alkaline_phosphatase_core_sf"/>
</dbReference>
<feature type="domain" description="Sulfatase N-terminal" evidence="7">
    <location>
        <begin position="227"/>
        <end position="525"/>
    </location>
</feature>
<dbReference type="InterPro" id="IPR050448">
    <property type="entry name" value="OpgB/LTA_synthase_biosynth"/>
</dbReference>
<dbReference type="GeneID" id="77255620"/>
<evidence type="ECO:0000256" key="2">
    <source>
        <dbReference type="ARBA" id="ARBA00022475"/>
    </source>
</evidence>
<dbReference type="Pfam" id="PF00884">
    <property type="entry name" value="Sulfatase"/>
    <property type="match status" value="1"/>
</dbReference>
<dbReference type="CDD" id="cd16015">
    <property type="entry name" value="LTA_synthase"/>
    <property type="match status" value="1"/>
</dbReference>
<dbReference type="InterPro" id="IPR000917">
    <property type="entry name" value="Sulfatase_N"/>
</dbReference>
<dbReference type="PANTHER" id="PTHR47371">
    <property type="entry name" value="LIPOTEICHOIC ACID SYNTHASE"/>
    <property type="match status" value="1"/>
</dbReference>
<evidence type="ECO:0000256" key="5">
    <source>
        <dbReference type="ARBA" id="ARBA00023136"/>
    </source>
</evidence>
<feature type="transmembrane region" description="Helical" evidence="6">
    <location>
        <begin position="147"/>
        <end position="164"/>
    </location>
</feature>
<dbReference type="STRING" id="1420917.AU15_10540"/>
<sequence length="622" mass="68812">MTFFSGLMARHFRQTLVLAFCWLVVVRASYVLQSGVVPDPLAMIAGDLAGAFVLAVLLCITRGISRVILVVVLGCATFVAGMHLTVHGTLFQLSLIGKGVDPTFVTGSLINIHALWLPVYLSLAWILHWQHRRIDTEALPAGRTGQVVVAVLVAAVYGVSFQSLTTPANNVVASFFAQIPGAIIGPLAPALSTEDEELNGSEKALKTLQTASFFRHQVAAPIVRDHPNVLLVMIEGMSGGYFPSLSRYHDLDPTVTLASLEENLRRHGFRIYRNSLSMERQTDRGTFAILCGEYPDFRRQSRKMVDVAEGRVVVDCMPKHLKEHGYHTAYWQAAPLDYMQKGEFMPQAGFIDVTGATIFNGPEEEVEGWGPPDPIYFSNVAKRLRQLDEKPGPWMVTLLNVGTHHPFKIGKEPEQQPLDDELSTEDITPEPQEARKKAMRTMEDALNQFLDDLASDGILDDTLVIITSDESGGFIRKDHESVPLNSNVGVLAIRPPDSDSLEDYANRDQIVAQIDIPPTILDATGLGTEAGDMIGRSLMVKQPKQQRDLLLADTYTGLKYFLRESGQLLSCSELMTDCTTWRFNPERLFGTLEATNAEPFLTFDERTALFNRAALMKPAEDP</sequence>
<protein>
    <submittedName>
        <fullName evidence="8">Lipoteichoic acid synthase 2</fullName>
    </submittedName>
</protein>
<keyword evidence="4 6" id="KW-1133">Transmembrane helix</keyword>
<evidence type="ECO:0000259" key="7">
    <source>
        <dbReference type="Pfam" id="PF00884"/>
    </source>
</evidence>
<dbReference type="RefSeq" id="WP_085680113.1">
    <property type="nucleotide sequence ID" value="NZ_CP020931.1"/>
</dbReference>
<proteinExistence type="predicted"/>